<proteinExistence type="predicted"/>
<name>A0A0F9IWN4_9ZZZZ</name>
<evidence type="ECO:0000313" key="1">
    <source>
        <dbReference type="EMBL" id="KKM61688.1"/>
    </source>
</evidence>
<dbReference type="EMBL" id="LAZR01011435">
    <property type="protein sequence ID" value="KKM61688.1"/>
    <property type="molecule type" value="Genomic_DNA"/>
</dbReference>
<organism evidence="1">
    <name type="scientific">marine sediment metagenome</name>
    <dbReference type="NCBI Taxonomy" id="412755"/>
    <lineage>
        <taxon>unclassified sequences</taxon>
        <taxon>metagenomes</taxon>
        <taxon>ecological metagenomes</taxon>
    </lineage>
</organism>
<accession>A0A0F9IWN4</accession>
<sequence>MAIKRIMPIGFVGGGPGGGKQRFSGISSDEKPLKGDISLYPDGSTLHFVDTGEEFVYHDGMWEDDLRRKHALGEV</sequence>
<dbReference type="AlphaFoldDB" id="A0A0F9IWN4"/>
<protein>
    <submittedName>
        <fullName evidence="1">Uncharacterized protein</fullName>
    </submittedName>
</protein>
<gene>
    <name evidence="1" type="ORF">LCGC14_1529170</name>
</gene>
<reference evidence="1" key="1">
    <citation type="journal article" date="2015" name="Nature">
        <title>Complex archaea that bridge the gap between prokaryotes and eukaryotes.</title>
        <authorList>
            <person name="Spang A."/>
            <person name="Saw J.H."/>
            <person name="Jorgensen S.L."/>
            <person name="Zaremba-Niedzwiedzka K."/>
            <person name="Martijn J."/>
            <person name="Lind A.E."/>
            <person name="van Eijk R."/>
            <person name="Schleper C."/>
            <person name="Guy L."/>
            <person name="Ettema T.J."/>
        </authorList>
    </citation>
    <scope>NUCLEOTIDE SEQUENCE</scope>
</reference>
<comment type="caution">
    <text evidence="1">The sequence shown here is derived from an EMBL/GenBank/DDBJ whole genome shotgun (WGS) entry which is preliminary data.</text>
</comment>